<dbReference type="GO" id="GO:0098793">
    <property type="term" value="C:presynapse"/>
    <property type="evidence" value="ECO:0007669"/>
    <property type="project" value="GOC"/>
</dbReference>
<dbReference type="Gene3D" id="1.25.40.20">
    <property type="entry name" value="Ankyrin repeat-containing domain"/>
    <property type="match status" value="1"/>
</dbReference>
<evidence type="ECO:0000313" key="2">
    <source>
        <dbReference type="EMBL" id="KAK3889202.1"/>
    </source>
</evidence>
<dbReference type="InterPro" id="IPR036770">
    <property type="entry name" value="Ankyrin_rpt-contain_sf"/>
</dbReference>
<gene>
    <name evidence="2" type="ORF">Pcinc_006773</name>
</gene>
<dbReference type="Gene3D" id="2.60.120.290">
    <property type="entry name" value="Spermadhesin, CUB domain"/>
    <property type="match status" value="1"/>
</dbReference>
<accession>A0AAE1GC98</accession>
<evidence type="ECO:0000256" key="1">
    <source>
        <dbReference type="PROSITE-ProRule" id="PRU00023"/>
    </source>
</evidence>
<proteinExistence type="predicted"/>
<dbReference type="EMBL" id="JAWQEG010000501">
    <property type="protein sequence ID" value="KAK3889202.1"/>
    <property type="molecule type" value="Genomic_DNA"/>
</dbReference>
<dbReference type="GO" id="GO:0008277">
    <property type="term" value="P:regulation of G protein-coupled receptor signaling pathway"/>
    <property type="evidence" value="ECO:0007669"/>
    <property type="project" value="TreeGrafter"/>
</dbReference>
<dbReference type="PROSITE" id="PS50088">
    <property type="entry name" value="ANK_REPEAT"/>
    <property type="match status" value="1"/>
</dbReference>
<dbReference type="AlphaFoldDB" id="A0AAE1GC98"/>
<organism evidence="2 3">
    <name type="scientific">Petrolisthes cinctipes</name>
    <name type="common">Flat porcelain crab</name>
    <dbReference type="NCBI Taxonomy" id="88211"/>
    <lineage>
        <taxon>Eukaryota</taxon>
        <taxon>Metazoa</taxon>
        <taxon>Ecdysozoa</taxon>
        <taxon>Arthropoda</taxon>
        <taxon>Crustacea</taxon>
        <taxon>Multicrustacea</taxon>
        <taxon>Malacostraca</taxon>
        <taxon>Eumalacostraca</taxon>
        <taxon>Eucarida</taxon>
        <taxon>Decapoda</taxon>
        <taxon>Pleocyemata</taxon>
        <taxon>Anomura</taxon>
        <taxon>Galatheoidea</taxon>
        <taxon>Porcellanidae</taxon>
        <taxon>Petrolisthes</taxon>
    </lineage>
</organism>
<dbReference type="InterPro" id="IPR035914">
    <property type="entry name" value="Sperma_CUB_dom_sf"/>
</dbReference>
<dbReference type="Proteomes" id="UP001286313">
    <property type="component" value="Unassembled WGS sequence"/>
</dbReference>
<dbReference type="InterPro" id="IPR047161">
    <property type="entry name" value="GIT-like"/>
</dbReference>
<evidence type="ECO:0000313" key="3">
    <source>
        <dbReference type="Proteomes" id="UP001286313"/>
    </source>
</evidence>
<keyword evidence="3" id="KW-1185">Reference proteome</keyword>
<dbReference type="PANTHER" id="PTHR46097:SF3">
    <property type="entry name" value="ARF GTPASE-ACTIVATING PROTEIN GIT"/>
    <property type="match status" value="1"/>
</dbReference>
<dbReference type="PANTHER" id="PTHR46097">
    <property type="entry name" value="G PROTEIN-COUPLED RECEPTOR KINASE INTERACTING ARFGAP"/>
    <property type="match status" value="1"/>
</dbReference>
<sequence length="393" mass="44646">MKGSVENKRQKASRWVYCFWWSWLREGHAHSLGPHRFHRGSRDETGSLNDPLPDEAYPTRQQVVWIQSFPSPSLCLDDAPYKAAGRSDYTYSAMVIVRVKNFDLQSQVNRQCVDYVEVTNIYHKTRIICGRPRGYRGYVFQSPGYLGLTFKTDEANTRPGFKFSIEYQPSPCHQGPPGSRVKLDYLNVYTYYRRVCIRDWVLVNVESQIDFPPESSYMFCGKKQVTDLPTSSQERMLLAYHGVSATKADFIQAKHHMLAYVHRAARDDPTNIYGGDLSPQLHSSVPTSNLETSLRLLSLGADPNFYHKEKGCCLLHTAARAGQTSQVELLIVYGAHPGTTHSQNCQYEVTDHLAFYLSGRKPEPQHKGQHCIIPQMAHSLSQGTNGQTTVTYL</sequence>
<reference evidence="2" key="1">
    <citation type="submission" date="2023-10" db="EMBL/GenBank/DDBJ databases">
        <title>Genome assemblies of two species of porcelain crab, Petrolisthes cinctipes and Petrolisthes manimaculis (Anomura: Porcellanidae).</title>
        <authorList>
            <person name="Angst P."/>
        </authorList>
    </citation>
    <scope>NUCLEOTIDE SEQUENCE</scope>
    <source>
        <strain evidence="2">PB745_01</strain>
        <tissue evidence="2">Gill</tissue>
    </source>
</reference>
<dbReference type="InterPro" id="IPR002110">
    <property type="entry name" value="Ankyrin_rpt"/>
</dbReference>
<dbReference type="GO" id="GO:0005096">
    <property type="term" value="F:GTPase activator activity"/>
    <property type="evidence" value="ECO:0007669"/>
    <property type="project" value="InterPro"/>
</dbReference>
<dbReference type="GO" id="GO:0007420">
    <property type="term" value="P:brain development"/>
    <property type="evidence" value="ECO:0007669"/>
    <property type="project" value="InterPro"/>
</dbReference>
<dbReference type="GO" id="GO:0031267">
    <property type="term" value="F:small GTPase binding"/>
    <property type="evidence" value="ECO:0007669"/>
    <property type="project" value="TreeGrafter"/>
</dbReference>
<name>A0AAE1GC98_PETCI</name>
<dbReference type="SUPFAM" id="SSF49854">
    <property type="entry name" value="Spermadhesin, CUB domain"/>
    <property type="match status" value="1"/>
</dbReference>
<dbReference type="GO" id="GO:0036465">
    <property type="term" value="P:synaptic vesicle recycling"/>
    <property type="evidence" value="ECO:0007669"/>
    <property type="project" value="TreeGrafter"/>
</dbReference>
<dbReference type="SUPFAM" id="SSF48403">
    <property type="entry name" value="Ankyrin repeat"/>
    <property type="match status" value="1"/>
</dbReference>
<protein>
    <submittedName>
        <fullName evidence="2">Uncharacterized protein</fullName>
    </submittedName>
</protein>
<dbReference type="GO" id="GO:0032012">
    <property type="term" value="P:regulation of ARF protein signal transduction"/>
    <property type="evidence" value="ECO:0007669"/>
    <property type="project" value="InterPro"/>
</dbReference>
<feature type="repeat" description="ANK" evidence="1">
    <location>
        <begin position="310"/>
        <end position="342"/>
    </location>
</feature>
<keyword evidence="1" id="KW-0040">ANK repeat</keyword>
<comment type="caution">
    <text evidence="2">The sequence shown here is derived from an EMBL/GenBank/DDBJ whole genome shotgun (WGS) entry which is preliminary data.</text>
</comment>